<proteinExistence type="predicted"/>
<gene>
    <name evidence="1" type="ORF">Smphiort11_29</name>
</gene>
<accession>A0A5C2H199</accession>
<evidence type="ECO:0000313" key="1">
    <source>
        <dbReference type="EMBL" id="QEP29827.1"/>
    </source>
</evidence>
<name>A0A5C2H199_9CAUD</name>
<dbReference type="Proteomes" id="UP000322838">
    <property type="component" value="Segment"/>
</dbReference>
<reference evidence="2" key="1">
    <citation type="submission" date="2019-07" db="EMBL/GenBank/DDBJ databases">
        <authorList>
            <person name="Cubo M.T."/>
            <person name="Espuny M.D.R."/>
            <person name="Balsanelli E."/>
        </authorList>
    </citation>
    <scope>NUCLEOTIDE SEQUENCE [LARGE SCALE GENOMIC DNA]</scope>
</reference>
<keyword evidence="2" id="KW-1185">Reference proteome</keyword>
<organism evidence="1 2">
    <name type="scientific">Sinorhizobium phage ort11</name>
    <dbReference type="NCBI Taxonomy" id="2599764"/>
    <lineage>
        <taxon>Viruses</taxon>
        <taxon>Duplodnaviria</taxon>
        <taxon>Heunggongvirae</taxon>
        <taxon>Uroviricota</taxon>
        <taxon>Caudoviricetes</taxon>
        <taxon>Schitoviridae</taxon>
        <taxon>Huelvavirus</taxon>
        <taxon>Huelvavirus ort11</taxon>
    </lineage>
</organism>
<sequence length="124" mass="13752">MIFVFGSNLRGLHGAGAAKFAHKKHGAIMGKGIGRAGNSYAIPTKDFNIKTLPIEDVMDHVQRFIIHARYSKDIFQVTRIGCGLAGFRDEDIAPLFKGASPNCHFDEAWKPFLGDGYKYWGHVD</sequence>
<protein>
    <submittedName>
        <fullName evidence="1">Uncharacterized protein</fullName>
    </submittedName>
</protein>
<dbReference type="EMBL" id="MN228696">
    <property type="protein sequence ID" value="QEP29827.1"/>
    <property type="molecule type" value="Genomic_DNA"/>
</dbReference>
<evidence type="ECO:0000313" key="2">
    <source>
        <dbReference type="Proteomes" id="UP000322838"/>
    </source>
</evidence>